<gene>
    <name evidence="1" type="ORF">HanXRQr2_Chr09g0366861</name>
</gene>
<name>A0A9K3I2B6_HELAN</name>
<organism evidence="1 2">
    <name type="scientific">Helianthus annuus</name>
    <name type="common">Common sunflower</name>
    <dbReference type="NCBI Taxonomy" id="4232"/>
    <lineage>
        <taxon>Eukaryota</taxon>
        <taxon>Viridiplantae</taxon>
        <taxon>Streptophyta</taxon>
        <taxon>Embryophyta</taxon>
        <taxon>Tracheophyta</taxon>
        <taxon>Spermatophyta</taxon>
        <taxon>Magnoliopsida</taxon>
        <taxon>eudicotyledons</taxon>
        <taxon>Gunneridae</taxon>
        <taxon>Pentapetalae</taxon>
        <taxon>asterids</taxon>
        <taxon>campanulids</taxon>
        <taxon>Asterales</taxon>
        <taxon>Asteraceae</taxon>
        <taxon>Asteroideae</taxon>
        <taxon>Heliantheae alliance</taxon>
        <taxon>Heliantheae</taxon>
        <taxon>Helianthus</taxon>
    </lineage>
</organism>
<comment type="caution">
    <text evidence="1">The sequence shown here is derived from an EMBL/GenBank/DDBJ whole genome shotgun (WGS) entry which is preliminary data.</text>
</comment>
<proteinExistence type="predicted"/>
<reference evidence="1" key="2">
    <citation type="submission" date="2020-06" db="EMBL/GenBank/DDBJ databases">
        <title>Helianthus annuus Genome sequencing and assembly Release 2.</title>
        <authorList>
            <person name="Gouzy J."/>
            <person name="Langlade N."/>
            <person name="Munos S."/>
        </authorList>
    </citation>
    <scope>NUCLEOTIDE SEQUENCE</scope>
    <source>
        <tissue evidence="1">Leaves</tissue>
    </source>
</reference>
<accession>A0A9K3I2B6</accession>
<dbReference type="EMBL" id="MNCJ02000324">
    <property type="protein sequence ID" value="KAF5789099.1"/>
    <property type="molecule type" value="Genomic_DNA"/>
</dbReference>
<dbReference type="Pfam" id="PF05056">
    <property type="entry name" value="DUF674"/>
    <property type="match status" value="1"/>
</dbReference>
<dbReference type="PANTHER" id="PTHR33103:SF27">
    <property type="entry name" value="OS04G0594700 PROTEIN"/>
    <property type="match status" value="1"/>
</dbReference>
<evidence type="ECO:0000313" key="1">
    <source>
        <dbReference type="EMBL" id="KAF5789099.1"/>
    </source>
</evidence>
<dbReference type="AlphaFoldDB" id="A0A9K3I2B6"/>
<sequence length="214" mass="24534">MADTKTIEAKISIKVIVDKAKKRVVYVEADHSFVDILFSFMTLPMGTIVRLLEKHDDKKFEALGSLNNLYQSLKDFPDCYLSSEECKRMLLNPRSLSYDHCRNLQLQIDDTEPTQNYVCRYLFCQCYRKFMSANILGIRNGAKCSRCNSEMALEPVYWCSNDSVDNDGGVFVSDIATFIVTDDLCVEPYTSAITIRLLTDFGITDMNHLEERNL</sequence>
<protein>
    <submittedName>
        <fullName evidence="1">Uncharacterized protein</fullName>
    </submittedName>
</protein>
<evidence type="ECO:0000313" key="2">
    <source>
        <dbReference type="Proteomes" id="UP000215914"/>
    </source>
</evidence>
<dbReference type="Gramene" id="mRNA:HanXRQr2_Chr09g0366861">
    <property type="protein sequence ID" value="CDS:HanXRQr2_Chr09g0366861.1"/>
    <property type="gene ID" value="HanXRQr2_Chr09g0366861"/>
</dbReference>
<reference evidence="1" key="1">
    <citation type="journal article" date="2017" name="Nature">
        <title>The sunflower genome provides insights into oil metabolism, flowering and Asterid evolution.</title>
        <authorList>
            <person name="Badouin H."/>
            <person name="Gouzy J."/>
            <person name="Grassa C.J."/>
            <person name="Murat F."/>
            <person name="Staton S.E."/>
            <person name="Cottret L."/>
            <person name="Lelandais-Briere C."/>
            <person name="Owens G.L."/>
            <person name="Carrere S."/>
            <person name="Mayjonade B."/>
            <person name="Legrand L."/>
            <person name="Gill N."/>
            <person name="Kane N.C."/>
            <person name="Bowers J.E."/>
            <person name="Hubner S."/>
            <person name="Bellec A."/>
            <person name="Berard A."/>
            <person name="Berges H."/>
            <person name="Blanchet N."/>
            <person name="Boniface M.C."/>
            <person name="Brunel D."/>
            <person name="Catrice O."/>
            <person name="Chaidir N."/>
            <person name="Claudel C."/>
            <person name="Donnadieu C."/>
            <person name="Faraut T."/>
            <person name="Fievet G."/>
            <person name="Helmstetter N."/>
            <person name="King M."/>
            <person name="Knapp S.J."/>
            <person name="Lai Z."/>
            <person name="Le Paslier M.C."/>
            <person name="Lippi Y."/>
            <person name="Lorenzon L."/>
            <person name="Mandel J.R."/>
            <person name="Marage G."/>
            <person name="Marchand G."/>
            <person name="Marquand E."/>
            <person name="Bret-Mestries E."/>
            <person name="Morien E."/>
            <person name="Nambeesan S."/>
            <person name="Nguyen T."/>
            <person name="Pegot-Espagnet P."/>
            <person name="Pouilly N."/>
            <person name="Raftis F."/>
            <person name="Sallet E."/>
            <person name="Schiex T."/>
            <person name="Thomas J."/>
            <person name="Vandecasteele C."/>
            <person name="Vares D."/>
            <person name="Vear F."/>
            <person name="Vautrin S."/>
            <person name="Crespi M."/>
            <person name="Mangin B."/>
            <person name="Burke J.M."/>
            <person name="Salse J."/>
            <person name="Munos S."/>
            <person name="Vincourt P."/>
            <person name="Rieseberg L.H."/>
            <person name="Langlade N.B."/>
        </authorList>
    </citation>
    <scope>NUCLEOTIDE SEQUENCE</scope>
    <source>
        <tissue evidence="1">Leaves</tissue>
    </source>
</reference>
<keyword evidence="2" id="KW-1185">Reference proteome</keyword>
<dbReference type="PANTHER" id="PTHR33103">
    <property type="entry name" value="OS01G0153900 PROTEIN"/>
    <property type="match status" value="1"/>
</dbReference>
<dbReference type="Proteomes" id="UP000215914">
    <property type="component" value="Unassembled WGS sequence"/>
</dbReference>
<dbReference type="InterPro" id="IPR007750">
    <property type="entry name" value="DUF674"/>
</dbReference>